<accession>A0A1R3H443</accession>
<dbReference type="STRING" id="93759.A0A1R3H443"/>
<dbReference type="PANTHER" id="PTHR32212">
    <property type="entry name" value="CYCLIN-LIKE F-BOX"/>
    <property type="match status" value="1"/>
</dbReference>
<dbReference type="InterPro" id="IPR053781">
    <property type="entry name" value="F-box_AtFBL13-like"/>
</dbReference>
<proteinExistence type="predicted"/>
<reference evidence="3" key="1">
    <citation type="submission" date="2013-09" db="EMBL/GenBank/DDBJ databases">
        <title>Corchorus olitorius genome sequencing.</title>
        <authorList>
            <person name="Alam M."/>
            <person name="Haque M.S."/>
            <person name="Islam M.S."/>
            <person name="Emdad E.M."/>
            <person name="Islam M.M."/>
            <person name="Ahmed B."/>
            <person name="Halim A."/>
            <person name="Hossen Q.M.M."/>
            <person name="Hossain M.Z."/>
            <person name="Ahmed R."/>
            <person name="Khan M.M."/>
            <person name="Islam R."/>
            <person name="Rashid M.M."/>
            <person name="Khan S.A."/>
            <person name="Rahman M.S."/>
            <person name="Alam M."/>
            <person name="Yahiya A.S."/>
            <person name="Khan M.S."/>
            <person name="Azam M.S."/>
            <person name="Haque T."/>
            <person name="Lashkar M.Z.H."/>
            <person name="Akhand A.I."/>
            <person name="Morshed G."/>
            <person name="Roy S."/>
            <person name="Uddin K.S."/>
            <person name="Rabeya T."/>
            <person name="Hossain A.S."/>
            <person name="Chowdhury A."/>
            <person name="Snigdha A.R."/>
            <person name="Mortoza M.S."/>
            <person name="Matin S.A."/>
            <person name="Hoque S.M.E."/>
            <person name="Islam M.K."/>
            <person name="Roy D.K."/>
            <person name="Haider R."/>
            <person name="Moosa M.M."/>
            <person name="Elias S.M."/>
            <person name="Hasan A.M."/>
            <person name="Jahan S."/>
            <person name="Shafiuddin M."/>
            <person name="Mahmood N."/>
            <person name="Shommy N.S."/>
        </authorList>
    </citation>
    <scope>NUCLEOTIDE SEQUENCE [LARGE SCALE GENOMIC DNA]</scope>
    <source>
        <strain evidence="3">cv. O-4</strain>
    </source>
</reference>
<dbReference type="SUPFAM" id="SSF81383">
    <property type="entry name" value="F-box domain"/>
    <property type="match status" value="1"/>
</dbReference>
<dbReference type="Pfam" id="PF00646">
    <property type="entry name" value="F-box"/>
    <property type="match status" value="1"/>
</dbReference>
<dbReference type="InterPro" id="IPR001810">
    <property type="entry name" value="F-box_dom"/>
</dbReference>
<dbReference type="Gene3D" id="3.80.10.10">
    <property type="entry name" value="Ribonuclease Inhibitor"/>
    <property type="match status" value="1"/>
</dbReference>
<evidence type="ECO:0000313" key="2">
    <source>
        <dbReference type="EMBL" id="OMO65103.1"/>
    </source>
</evidence>
<evidence type="ECO:0000259" key="1">
    <source>
        <dbReference type="PROSITE" id="PS50181"/>
    </source>
</evidence>
<organism evidence="2 3">
    <name type="scientific">Corchorus olitorius</name>
    <dbReference type="NCBI Taxonomy" id="93759"/>
    <lineage>
        <taxon>Eukaryota</taxon>
        <taxon>Viridiplantae</taxon>
        <taxon>Streptophyta</taxon>
        <taxon>Embryophyta</taxon>
        <taxon>Tracheophyta</taxon>
        <taxon>Spermatophyta</taxon>
        <taxon>Magnoliopsida</taxon>
        <taxon>eudicotyledons</taxon>
        <taxon>Gunneridae</taxon>
        <taxon>Pentapetalae</taxon>
        <taxon>rosids</taxon>
        <taxon>malvids</taxon>
        <taxon>Malvales</taxon>
        <taxon>Malvaceae</taxon>
        <taxon>Grewioideae</taxon>
        <taxon>Apeibeae</taxon>
        <taxon>Corchorus</taxon>
    </lineage>
</organism>
<dbReference type="PROSITE" id="PS50181">
    <property type="entry name" value="FBOX"/>
    <property type="match status" value="1"/>
</dbReference>
<sequence length="378" mass="43361">MKDAVKTGVLSTRWKNLWTYNPNLSSNDYISRLPDSIIHDIISRLQKKEAVKTGVLSTRWKHLWTSNPNLTFGTFFDIRDDQQYASFVNKTLARYNSYNNKVRKFFLSCYLDIFDGEWLRFAIRHVVENLNLFLLDRNSPSNKICNLGLIDRTICFPYDEEYIRYQIPQDLYALSSLTHSGTTLCDHAPKAGVSWTSLKELYIGRAALTEDVIQRIFAGAPLLERLELYRCWGLNSIQVSSMSALKELVIRKWLDPHWRPRDILNLNTLIISIPNVKSLKLGGDCWQTKCMLLDASSLVEADLEFSLVAEDSLAISLVVKERDIQEYAAMVKKMLLRITSVCKLRVGPMFLRALSCSKEALPPPGWSLQHCKSLTLIT</sequence>
<dbReference type="InterPro" id="IPR032675">
    <property type="entry name" value="LRR_dom_sf"/>
</dbReference>
<dbReference type="SUPFAM" id="SSF52047">
    <property type="entry name" value="RNI-like"/>
    <property type="match status" value="1"/>
</dbReference>
<evidence type="ECO:0000313" key="3">
    <source>
        <dbReference type="Proteomes" id="UP000187203"/>
    </source>
</evidence>
<dbReference type="InterPro" id="IPR055411">
    <property type="entry name" value="LRR_FXL15/At3g58940/PEG3-like"/>
</dbReference>
<dbReference type="PANTHER" id="PTHR32212:SF234">
    <property type="entry name" value="F-BOX_LRR-REPEAT PROTEIN 13-LIKE"/>
    <property type="match status" value="1"/>
</dbReference>
<keyword evidence="3" id="KW-1185">Reference proteome</keyword>
<name>A0A1R3H443_9ROSI</name>
<dbReference type="AlphaFoldDB" id="A0A1R3H443"/>
<gene>
    <name evidence="2" type="ORF">COLO4_31581</name>
</gene>
<dbReference type="Pfam" id="PF24758">
    <property type="entry name" value="LRR_At5g56370"/>
    <property type="match status" value="1"/>
</dbReference>
<feature type="domain" description="F-box" evidence="1">
    <location>
        <begin position="27"/>
        <end position="75"/>
    </location>
</feature>
<dbReference type="InterPro" id="IPR036047">
    <property type="entry name" value="F-box-like_dom_sf"/>
</dbReference>
<comment type="caution">
    <text evidence="2">The sequence shown here is derived from an EMBL/GenBank/DDBJ whole genome shotgun (WGS) entry which is preliminary data.</text>
</comment>
<dbReference type="EMBL" id="AWUE01020860">
    <property type="protein sequence ID" value="OMO65103.1"/>
    <property type="molecule type" value="Genomic_DNA"/>
</dbReference>
<dbReference type="OrthoDB" id="1939276at2759"/>
<dbReference type="CDD" id="cd22160">
    <property type="entry name" value="F-box_AtFBL13-like"/>
    <property type="match status" value="1"/>
</dbReference>
<dbReference type="Proteomes" id="UP000187203">
    <property type="component" value="Unassembled WGS sequence"/>
</dbReference>
<protein>
    <recommendedName>
        <fullName evidence="1">F-box domain-containing protein</fullName>
    </recommendedName>
</protein>